<name>A0A7W2ENQ0_9BURK</name>
<dbReference type="EMBL" id="JACEZT010000001">
    <property type="protein sequence ID" value="MBA5635859.1"/>
    <property type="molecule type" value="Genomic_DNA"/>
</dbReference>
<dbReference type="RefSeq" id="WP_182159667.1">
    <property type="nucleotide sequence ID" value="NZ_JACEZT010000001.1"/>
</dbReference>
<sequence>MSVEQRSSARKIMRAKAVVVMDGMPPQPARTLDIGASGMSLTFEHKLAVGHLGSVSFEMFLDGKAQIITCRSKVSYCIFSGDHFKIGYQFVNLDPAALNAITKFLR</sequence>
<reference evidence="2 3" key="1">
    <citation type="submission" date="2020-07" db="EMBL/GenBank/DDBJ databases">
        <title>Novel species isolated from subtropical streams in China.</title>
        <authorList>
            <person name="Lu H."/>
        </authorList>
    </citation>
    <scope>NUCLEOTIDE SEQUENCE [LARGE SCALE GENOMIC DNA]</scope>
    <source>
        <strain evidence="2 3">LX20W</strain>
    </source>
</reference>
<keyword evidence="3" id="KW-1185">Reference proteome</keyword>
<dbReference type="Pfam" id="PF07238">
    <property type="entry name" value="PilZ"/>
    <property type="match status" value="1"/>
</dbReference>
<dbReference type="Proteomes" id="UP000534388">
    <property type="component" value="Unassembled WGS sequence"/>
</dbReference>
<evidence type="ECO:0000259" key="1">
    <source>
        <dbReference type="Pfam" id="PF07238"/>
    </source>
</evidence>
<dbReference type="InterPro" id="IPR009875">
    <property type="entry name" value="PilZ_domain"/>
</dbReference>
<accession>A0A7W2ENQ0</accession>
<dbReference type="Gene3D" id="2.40.10.220">
    <property type="entry name" value="predicted glycosyltransferase like domains"/>
    <property type="match status" value="1"/>
</dbReference>
<evidence type="ECO:0000313" key="3">
    <source>
        <dbReference type="Proteomes" id="UP000534388"/>
    </source>
</evidence>
<protein>
    <submittedName>
        <fullName evidence="2">PilZ domain-containing protein</fullName>
    </submittedName>
</protein>
<dbReference type="GO" id="GO:0035438">
    <property type="term" value="F:cyclic-di-GMP binding"/>
    <property type="evidence" value="ECO:0007669"/>
    <property type="project" value="InterPro"/>
</dbReference>
<dbReference type="SUPFAM" id="SSF141371">
    <property type="entry name" value="PilZ domain-like"/>
    <property type="match status" value="1"/>
</dbReference>
<evidence type="ECO:0000313" key="2">
    <source>
        <dbReference type="EMBL" id="MBA5635859.1"/>
    </source>
</evidence>
<organism evidence="2 3">
    <name type="scientific">Rugamonas brunnea</name>
    <dbReference type="NCBI Taxonomy" id="2758569"/>
    <lineage>
        <taxon>Bacteria</taxon>
        <taxon>Pseudomonadati</taxon>
        <taxon>Pseudomonadota</taxon>
        <taxon>Betaproteobacteria</taxon>
        <taxon>Burkholderiales</taxon>
        <taxon>Oxalobacteraceae</taxon>
        <taxon>Telluria group</taxon>
        <taxon>Rugamonas</taxon>
    </lineage>
</organism>
<dbReference type="AlphaFoldDB" id="A0A7W2ENQ0"/>
<comment type="caution">
    <text evidence="2">The sequence shown here is derived from an EMBL/GenBank/DDBJ whole genome shotgun (WGS) entry which is preliminary data.</text>
</comment>
<gene>
    <name evidence="2" type="ORF">H3H37_02195</name>
</gene>
<proteinExistence type="predicted"/>
<feature type="domain" description="PilZ" evidence="1">
    <location>
        <begin position="4"/>
        <end position="105"/>
    </location>
</feature>